<name>A0A159Z718_9RHOB</name>
<dbReference type="Proteomes" id="UP000076128">
    <property type="component" value="Chromosome"/>
</dbReference>
<dbReference type="GO" id="GO:0071555">
    <property type="term" value="P:cell wall organization"/>
    <property type="evidence" value="ECO:0007669"/>
    <property type="project" value="UniProtKB-UniRule"/>
</dbReference>
<evidence type="ECO:0000256" key="3">
    <source>
        <dbReference type="ARBA" id="ARBA00022676"/>
    </source>
</evidence>
<dbReference type="OrthoDB" id="9795305at2"/>
<sequence length="250" mass="27359">MMTRFRRRVAPRLALVLALAGCAVPDQPFSPAEPVLAPGIATHYAALTDGEIEVPSVPAKYLSDRNIRREVDYWTDEKPGTVIVDPWQRFLYYVLPENRAIRYGVAVGDEGRAFSGTAHIPYSRDWPSWRPTDNMIREFPDQYGPLRDGMEGGLNNPLGARALYLHKGNRDTFYRIHGTSDMGSIGNATSAGCIRMFHQDVIELEGMVRSGARVVVLTEAESGKGTVPPGMPIPLAISAAATIPPEGGQP</sequence>
<evidence type="ECO:0000256" key="2">
    <source>
        <dbReference type="ARBA" id="ARBA00005992"/>
    </source>
</evidence>
<feature type="chain" id="PRO_5007812061" evidence="10">
    <location>
        <begin position="24"/>
        <end position="250"/>
    </location>
</feature>
<dbReference type="PANTHER" id="PTHR30582:SF24">
    <property type="entry name" value="L,D-TRANSPEPTIDASE ERFK_SRFK-RELATED"/>
    <property type="match status" value="1"/>
</dbReference>
<feature type="domain" description="L,D-TPase catalytic" evidence="11">
    <location>
        <begin position="80"/>
        <end position="217"/>
    </location>
</feature>
<protein>
    <submittedName>
        <fullName evidence="12">ErfK/YbiS/YcfS/YnhG family protein</fullName>
    </submittedName>
</protein>
<dbReference type="GO" id="GO:0008360">
    <property type="term" value="P:regulation of cell shape"/>
    <property type="evidence" value="ECO:0007669"/>
    <property type="project" value="UniProtKB-UniRule"/>
</dbReference>
<keyword evidence="3" id="KW-0328">Glycosyltransferase</keyword>
<dbReference type="AlphaFoldDB" id="A0A159Z718"/>
<dbReference type="InterPro" id="IPR038063">
    <property type="entry name" value="Transpep_catalytic_dom"/>
</dbReference>
<keyword evidence="7 9" id="KW-0573">Peptidoglycan synthesis</keyword>
<proteinExistence type="inferred from homology"/>
<dbReference type="RefSeq" id="WP_066816176.1">
    <property type="nucleotide sequence ID" value="NZ_CP012661.1"/>
</dbReference>
<keyword evidence="10" id="KW-0732">Signal</keyword>
<dbReference type="Pfam" id="PF03734">
    <property type="entry name" value="YkuD"/>
    <property type="match status" value="1"/>
</dbReference>
<feature type="active site" description="Proton donor/acceptor" evidence="9">
    <location>
        <position position="177"/>
    </location>
</feature>
<reference evidence="12 13" key="1">
    <citation type="submission" date="2015-09" db="EMBL/GenBank/DDBJ databases">
        <title>Complete genome sequence of Defluviimonas alba cai42t isolated from an oilfield in Xinjiang.</title>
        <authorList>
            <person name="Geng S."/>
            <person name="Pan X."/>
            <person name="Wu X."/>
        </authorList>
    </citation>
    <scope>NUCLEOTIDE SEQUENCE [LARGE SCALE GENOMIC DNA]</scope>
    <source>
        <strain evidence="13">cai42</strain>
    </source>
</reference>
<dbReference type="UniPathway" id="UPA00219"/>
<accession>A0A159Z718</accession>
<organism evidence="12 13">
    <name type="scientific">Frigidibacter mobilis</name>
    <dbReference type="NCBI Taxonomy" id="1335048"/>
    <lineage>
        <taxon>Bacteria</taxon>
        <taxon>Pseudomonadati</taxon>
        <taxon>Pseudomonadota</taxon>
        <taxon>Alphaproteobacteria</taxon>
        <taxon>Rhodobacterales</taxon>
        <taxon>Paracoccaceae</taxon>
        <taxon>Frigidibacter</taxon>
    </lineage>
</organism>
<evidence type="ECO:0000256" key="5">
    <source>
        <dbReference type="ARBA" id="ARBA00022801"/>
    </source>
</evidence>
<comment type="similarity">
    <text evidence="2">Belongs to the YkuD family.</text>
</comment>
<dbReference type="Gene3D" id="2.40.440.10">
    <property type="entry name" value="L,D-transpeptidase catalytic domain-like"/>
    <property type="match status" value="1"/>
</dbReference>
<dbReference type="KEGG" id="daa:AKL17_3973"/>
<evidence type="ECO:0000313" key="13">
    <source>
        <dbReference type="Proteomes" id="UP000076128"/>
    </source>
</evidence>
<dbReference type="EMBL" id="CP012661">
    <property type="protein sequence ID" value="AMY71195.1"/>
    <property type="molecule type" value="Genomic_DNA"/>
</dbReference>
<keyword evidence="5" id="KW-0378">Hydrolase</keyword>
<dbReference type="GO" id="GO:0071972">
    <property type="term" value="F:peptidoglycan L,D-transpeptidase activity"/>
    <property type="evidence" value="ECO:0007669"/>
    <property type="project" value="TreeGrafter"/>
</dbReference>
<evidence type="ECO:0000256" key="4">
    <source>
        <dbReference type="ARBA" id="ARBA00022679"/>
    </source>
</evidence>
<feature type="signal peptide" evidence="10">
    <location>
        <begin position="1"/>
        <end position="23"/>
    </location>
</feature>
<dbReference type="PANTHER" id="PTHR30582">
    <property type="entry name" value="L,D-TRANSPEPTIDASE"/>
    <property type="match status" value="1"/>
</dbReference>
<keyword evidence="4" id="KW-0808">Transferase</keyword>
<dbReference type="STRING" id="1335048.AKL17_3973"/>
<gene>
    <name evidence="12" type="ORF">AKL17_3973</name>
</gene>
<evidence type="ECO:0000256" key="1">
    <source>
        <dbReference type="ARBA" id="ARBA00004752"/>
    </source>
</evidence>
<dbReference type="InterPro" id="IPR050979">
    <property type="entry name" value="LD-transpeptidase"/>
</dbReference>
<evidence type="ECO:0000313" key="12">
    <source>
        <dbReference type="EMBL" id="AMY71195.1"/>
    </source>
</evidence>
<keyword evidence="13" id="KW-1185">Reference proteome</keyword>
<keyword evidence="8 9" id="KW-0961">Cell wall biogenesis/degradation</keyword>
<keyword evidence="6 9" id="KW-0133">Cell shape</keyword>
<dbReference type="GO" id="GO:0005576">
    <property type="term" value="C:extracellular region"/>
    <property type="evidence" value="ECO:0007669"/>
    <property type="project" value="TreeGrafter"/>
</dbReference>
<evidence type="ECO:0000256" key="8">
    <source>
        <dbReference type="ARBA" id="ARBA00023316"/>
    </source>
</evidence>
<comment type="pathway">
    <text evidence="1 9">Cell wall biogenesis; peptidoglycan biosynthesis.</text>
</comment>
<feature type="active site" description="Nucleophile" evidence="9">
    <location>
        <position position="193"/>
    </location>
</feature>
<dbReference type="GO" id="GO:0016757">
    <property type="term" value="F:glycosyltransferase activity"/>
    <property type="evidence" value="ECO:0007669"/>
    <property type="project" value="UniProtKB-KW"/>
</dbReference>
<dbReference type="CDD" id="cd16913">
    <property type="entry name" value="YkuD_like"/>
    <property type="match status" value="1"/>
</dbReference>
<evidence type="ECO:0000256" key="7">
    <source>
        <dbReference type="ARBA" id="ARBA00022984"/>
    </source>
</evidence>
<evidence type="ECO:0000256" key="9">
    <source>
        <dbReference type="PROSITE-ProRule" id="PRU01373"/>
    </source>
</evidence>
<evidence type="ECO:0000259" key="11">
    <source>
        <dbReference type="PROSITE" id="PS52029"/>
    </source>
</evidence>
<dbReference type="InterPro" id="IPR005490">
    <property type="entry name" value="LD_TPept_cat_dom"/>
</dbReference>
<evidence type="ECO:0000256" key="10">
    <source>
        <dbReference type="SAM" id="SignalP"/>
    </source>
</evidence>
<dbReference type="PATRIC" id="fig|1335048.3.peg.4129"/>
<dbReference type="SUPFAM" id="SSF141523">
    <property type="entry name" value="L,D-transpeptidase catalytic domain-like"/>
    <property type="match status" value="1"/>
</dbReference>
<dbReference type="PROSITE" id="PS52029">
    <property type="entry name" value="LD_TPASE"/>
    <property type="match status" value="1"/>
</dbReference>
<dbReference type="GO" id="GO:0018104">
    <property type="term" value="P:peptidoglycan-protein cross-linking"/>
    <property type="evidence" value="ECO:0007669"/>
    <property type="project" value="TreeGrafter"/>
</dbReference>
<evidence type="ECO:0000256" key="6">
    <source>
        <dbReference type="ARBA" id="ARBA00022960"/>
    </source>
</evidence>